<organism evidence="1 2">
    <name type="scientific">Hyalangium minutum</name>
    <dbReference type="NCBI Taxonomy" id="394096"/>
    <lineage>
        <taxon>Bacteria</taxon>
        <taxon>Pseudomonadati</taxon>
        <taxon>Myxococcota</taxon>
        <taxon>Myxococcia</taxon>
        <taxon>Myxococcales</taxon>
        <taxon>Cystobacterineae</taxon>
        <taxon>Archangiaceae</taxon>
        <taxon>Hyalangium</taxon>
    </lineage>
</organism>
<dbReference type="Proteomes" id="UP000028725">
    <property type="component" value="Unassembled WGS sequence"/>
</dbReference>
<reference evidence="1 2" key="1">
    <citation type="submission" date="2014-04" db="EMBL/GenBank/DDBJ databases">
        <title>Genome assembly of Hyalangium minutum DSM 14724.</title>
        <authorList>
            <person name="Sharma G."/>
            <person name="Subramanian S."/>
        </authorList>
    </citation>
    <scope>NUCLEOTIDE SEQUENCE [LARGE SCALE GENOMIC DNA]</scope>
    <source>
        <strain evidence="1 2">DSM 14724</strain>
    </source>
</reference>
<keyword evidence="2" id="KW-1185">Reference proteome</keyword>
<dbReference type="RefSeq" id="WP_044180815.1">
    <property type="nucleotide sequence ID" value="NZ_JMCB01000001.1"/>
</dbReference>
<protein>
    <submittedName>
        <fullName evidence="1">Uncharacterized protein</fullName>
    </submittedName>
</protein>
<evidence type="ECO:0000313" key="1">
    <source>
        <dbReference type="EMBL" id="KFE71983.1"/>
    </source>
</evidence>
<dbReference type="EMBL" id="JMCB01000001">
    <property type="protein sequence ID" value="KFE71983.1"/>
    <property type="molecule type" value="Genomic_DNA"/>
</dbReference>
<evidence type="ECO:0000313" key="2">
    <source>
        <dbReference type="Proteomes" id="UP000028725"/>
    </source>
</evidence>
<comment type="caution">
    <text evidence="1">The sequence shown here is derived from an EMBL/GenBank/DDBJ whole genome shotgun (WGS) entry which is preliminary data.</text>
</comment>
<name>A0A085WWC0_9BACT</name>
<dbReference type="AlphaFoldDB" id="A0A085WWC0"/>
<accession>A0A085WWC0</accession>
<proteinExistence type="predicted"/>
<gene>
    <name evidence="1" type="ORF">DB31_0244</name>
</gene>
<sequence length="109" mass="11818">MAVKPFGACSVGQMRRALQRKRRPTSSKPLPPEKVELAEQYSAAVARRFPKGKGTLVQVKLRNQKGKAVLDIQGIPLEQVLQLVEALTAEVSPALEAQGPQLPLPVQPS</sequence>